<dbReference type="EMBL" id="MU273719">
    <property type="protein sequence ID" value="KAI0028831.1"/>
    <property type="molecule type" value="Genomic_DNA"/>
</dbReference>
<comment type="caution">
    <text evidence="1">The sequence shown here is derived from an EMBL/GenBank/DDBJ whole genome shotgun (WGS) entry which is preliminary data.</text>
</comment>
<sequence>MELSLEIYSLIVAHMGSRGDICTLALVSKSFQAAAERALYNTLLMTDPAHTAMLCGLLARQPRVASLVVALTISTDEGSVASESDPSPLLPLGHWDLVHRALRRTSRLRYLSIYLDTGDGSNLSWILRDCTFQLQAFHCDLAWDADLVSFLSGQAGLSHLHVSDFDSNTPNNISLSSSSAPGTHVLPRLAMVECTFIDVVELLAPGRPLTHIKTCFSRTLPVEKHAELTTLVSSLKLSTTPIRSLNIPDSVYVASFSLDILSHLVNALRPNLRLEYLGPFVLPVDGRERLRLYGLFRQLPYLHCVELEVSAWDPPPVSVEAMRSLARELRLYGSAVSTVIFLADLEETIVRRTVSGNWIVDEDVNPDTLWHDV</sequence>
<evidence type="ECO:0000313" key="1">
    <source>
        <dbReference type="EMBL" id="KAI0028831.1"/>
    </source>
</evidence>
<organism evidence="1 2">
    <name type="scientific">Vararia minispora EC-137</name>
    <dbReference type="NCBI Taxonomy" id="1314806"/>
    <lineage>
        <taxon>Eukaryota</taxon>
        <taxon>Fungi</taxon>
        <taxon>Dikarya</taxon>
        <taxon>Basidiomycota</taxon>
        <taxon>Agaricomycotina</taxon>
        <taxon>Agaricomycetes</taxon>
        <taxon>Russulales</taxon>
        <taxon>Lachnocladiaceae</taxon>
        <taxon>Vararia</taxon>
    </lineage>
</organism>
<dbReference type="Proteomes" id="UP000814128">
    <property type="component" value="Unassembled WGS sequence"/>
</dbReference>
<name>A0ACB8QB55_9AGAM</name>
<evidence type="ECO:0000313" key="2">
    <source>
        <dbReference type="Proteomes" id="UP000814128"/>
    </source>
</evidence>
<reference evidence="1" key="1">
    <citation type="submission" date="2021-02" db="EMBL/GenBank/DDBJ databases">
        <authorList>
            <consortium name="DOE Joint Genome Institute"/>
            <person name="Ahrendt S."/>
            <person name="Looney B.P."/>
            <person name="Miyauchi S."/>
            <person name="Morin E."/>
            <person name="Drula E."/>
            <person name="Courty P.E."/>
            <person name="Chicoki N."/>
            <person name="Fauchery L."/>
            <person name="Kohler A."/>
            <person name="Kuo A."/>
            <person name="Labutti K."/>
            <person name="Pangilinan J."/>
            <person name="Lipzen A."/>
            <person name="Riley R."/>
            <person name="Andreopoulos W."/>
            <person name="He G."/>
            <person name="Johnson J."/>
            <person name="Barry K.W."/>
            <person name="Grigoriev I.V."/>
            <person name="Nagy L."/>
            <person name="Hibbett D."/>
            <person name="Henrissat B."/>
            <person name="Matheny P.B."/>
            <person name="Labbe J."/>
            <person name="Martin F."/>
        </authorList>
    </citation>
    <scope>NUCLEOTIDE SEQUENCE</scope>
    <source>
        <strain evidence="1">EC-137</strain>
    </source>
</reference>
<accession>A0ACB8QB55</accession>
<protein>
    <submittedName>
        <fullName evidence="1">Uncharacterized protein</fullName>
    </submittedName>
</protein>
<proteinExistence type="predicted"/>
<reference evidence="1" key="2">
    <citation type="journal article" date="2022" name="New Phytol.">
        <title>Evolutionary transition to the ectomycorrhizal habit in the genomes of a hyperdiverse lineage of mushroom-forming fungi.</title>
        <authorList>
            <person name="Looney B."/>
            <person name="Miyauchi S."/>
            <person name="Morin E."/>
            <person name="Drula E."/>
            <person name="Courty P.E."/>
            <person name="Kohler A."/>
            <person name="Kuo A."/>
            <person name="LaButti K."/>
            <person name="Pangilinan J."/>
            <person name="Lipzen A."/>
            <person name="Riley R."/>
            <person name="Andreopoulos W."/>
            <person name="He G."/>
            <person name="Johnson J."/>
            <person name="Nolan M."/>
            <person name="Tritt A."/>
            <person name="Barry K.W."/>
            <person name="Grigoriev I.V."/>
            <person name="Nagy L.G."/>
            <person name="Hibbett D."/>
            <person name="Henrissat B."/>
            <person name="Matheny P.B."/>
            <person name="Labbe J."/>
            <person name="Martin F.M."/>
        </authorList>
    </citation>
    <scope>NUCLEOTIDE SEQUENCE</scope>
    <source>
        <strain evidence="1">EC-137</strain>
    </source>
</reference>
<keyword evidence="2" id="KW-1185">Reference proteome</keyword>
<gene>
    <name evidence="1" type="ORF">K488DRAFT_57639</name>
</gene>